<accession>A0AAD5BVT7</accession>
<reference evidence="2" key="1">
    <citation type="submission" date="2022-06" db="EMBL/GenBank/DDBJ databases">
        <title>Uncovering the hologenomic basis of an extraordinary plant invasion.</title>
        <authorList>
            <person name="Bieker V.C."/>
            <person name="Martin M.D."/>
            <person name="Gilbert T."/>
            <person name="Hodgins K."/>
            <person name="Battlay P."/>
            <person name="Petersen B."/>
            <person name="Wilson J."/>
        </authorList>
    </citation>
    <scope>NUCLEOTIDE SEQUENCE</scope>
    <source>
        <strain evidence="2">AA19_3_7</strain>
        <tissue evidence="2">Leaf</tissue>
    </source>
</reference>
<protein>
    <submittedName>
        <fullName evidence="2">Uncharacterized protein</fullName>
    </submittedName>
</protein>
<name>A0AAD5BVT7_AMBAR</name>
<dbReference type="AlphaFoldDB" id="A0AAD5BVT7"/>
<comment type="caution">
    <text evidence="2">The sequence shown here is derived from an EMBL/GenBank/DDBJ whole genome shotgun (WGS) entry which is preliminary data.</text>
</comment>
<evidence type="ECO:0000313" key="2">
    <source>
        <dbReference type="EMBL" id="KAI7730184.1"/>
    </source>
</evidence>
<dbReference type="Proteomes" id="UP001206925">
    <property type="component" value="Unassembled WGS sequence"/>
</dbReference>
<evidence type="ECO:0000256" key="1">
    <source>
        <dbReference type="SAM" id="Phobius"/>
    </source>
</evidence>
<feature type="transmembrane region" description="Helical" evidence="1">
    <location>
        <begin position="6"/>
        <end position="24"/>
    </location>
</feature>
<gene>
    <name evidence="2" type="ORF">M8C21_022737</name>
</gene>
<keyword evidence="1" id="KW-1133">Transmembrane helix</keyword>
<evidence type="ECO:0000313" key="3">
    <source>
        <dbReference type="Proteomes" id="UP001206925"/>
    </source>
</evidence>
<proteinExistence type="predicted"/>
<keyword evidence="3" id="KW-1185">Reference proteome</keyword>
<organism evidence="2 3">
    <name type="scientific">Ambrosia artemisiifolia</name>
    <name type="common">Common ragweed</name>
    <dbReference type="NCBI Taxonomy" id="4212"/>
    <lineage>
        <taxon>Eukaryota</taxon>
        <taxon>Viridiplantae</taxon>
        <taxon>Streptophyta</taxon>
        <taxon>Embryophyta</taxon>
        <taxon>Tracheophyta</taxon>
        <taxon>Spermatophyta</taxon>
        <taxon>Magnoliopsida</taxon>
        <taxon>eudicotyledons</taxon>
        <taxon>Gunneridae</taxon>
        <taxon>Pentapetalae</taxon>
        <taxon>asterids</taxon>
        <taxon>campanulids</taxon>
        <taxon>Asterales</taxon>
        <taxon>Asteraceae</taxon>
        <taxon>Asteroideae</taxon>
        <taxon>Heliantheae alliance</taxon>
        <taxon>Heliantheae</taxon>
        <taxon>Ambrosia</taxon>
    </lineage>
</organism>
<keyword evidence="1" id="KW-0472">Membrane</keyword>
<sequence length="66" mass="7621">RIAHYLLSALTLIVTGSLICLAKLKSLLLSWKSYLLVSREITYLYPLTLGKIFKQSFRPHMRKSLI</sequence>
<dbReference type="EMBL" id="JAMZMK010010833">
    <property type="protein sequence ID" value="KAI7730184.1"/>
    <property type="molecule type" value="Genomic_DNA"/>
</dbReference>
<keyword evidence="1" id="KW-0812">Transmembrane</keyword>
<feature type="non-terminal residue" evidence="2">
    <location>
        <position position="66"/>
    </location>
</feature>